<protein>
    <submittedName>
        <fullName evidence="1">Uncharacterized protein</fullName>
    </submittedName>
</protein>
<dbReference type="EMBL" id="CM044706">
    <property type="protein sequence ID" value="KAI5659894.1"/>
    <property type="molecule type" value="Genomic_DNA"/>
</dbReference>
<reference evidence="2" key="1">
    <citation type="journal article" date="2023" name="Nat. Plants">
        <title>Single-cell RNA sequencing provides a high-resolution roadmap for understanding the multicellular compartmentation of specialized metabolism.</title>
        <authorList>
            <person name="Sun S."/>
            <person name="Shen X."/>
            <person name="Li Y."/>
            <person name="Li Y."/>
            <person name="Wang S."/>
            <person name="Li R."/>
            <person name="Zhang H."/>
            <person name="Shen G."/>
            <person name="Guo B."/>
            <person name="Wei J."/>
            <person name="Xu J."/>
            <person name="St-Pierre B."/>
            <person name="Chen S."/>
            <person name="Sun C."/>
        </authorList>
    </citation>
    <scope>NUCLEOTIDE SEQUENCE [LARGE SCALE GENOMIC DNA]</scope>
</reference>
<keyword evidence="2" id="KW-1185">Reference proteome</keyword>
<sequence length="469" mass="52970">MDYFLIPLCIFSILYVLFHIFKFTKQRLKSNQNCYMLAYQCYRATEDRRLDAKVCASIALRNKNLGIEEYKFLVQNMINSGVGEQTYAPRNVINGDENCPKLSDSISELEEIFFGTLDQIFFKSGISPQQIDILVVNVSMFVTLPSLTSRIINHYRMRSDIKSFNLSGMGCSGSIISINLVQQLFKIHENSIAVVVSTEAFGSNWYGGKEKSMMLSNCLFRLGGVAMIFTNNPDLKNQAILKLNHLVRADLGSNQDIYECAMQIDDSLGYRGMRLNRNLTKSAAKTLTSNLQIMVPKILPWKELIRYVVVSVRKKGGINLKTGVEHFCIHPGGKAVIDGVGKSLGLNEYDLEPARMALYRFGNISSASPWYALSYMEAKKRLKKGDRILMISFGAGFQCQSCLWEVMKNLGGANIWKDCIDNFPPKNLSSAFMEKLGWLLDENVDYPKEVEHVRRRIAESVGASYPMLS</sequence>
<organism evidence="1 2">
    <name type="scientific">Catharanthus roseus</name>
    <name type="common">Madagascar periwinkle</name>
    <name type="synonym">Vinca rosea</name>
    <dbReference type="NCBI Taxonomy" id="4058"/>
    <lineage>
        <taxon>Eukaryota</taxon>
        <taxon>Viridiplantae</taxon>
        <taxon>Streptophyta</taxon>
        <taxon>Embryophyta</taxon>
        <taxon>Tracheophyta</taxon>
        <taxon>Spermatophyta</taxon>
        <taxon>Magnoliopsida</taxon>
        <taxon>eudicotyledons</taxon>
        <taxon>Gunneridae</taxon>
        <taxon>Pentapetalae</taxon>
        <taxon>asterids</taxon>
        <taxon>lamiids</taxon>
        <taxon>Gentianales</taxon>
        <taxon>Apocynaceae</taxon>
        <taxon>Rauvolfioideae</taxon>
        <taxon>Vinceae</taxon>
        <taxon>Catharanthinae</taxon>
        <taxon>Catharanthus</taxon>
    </lineage>
</organism>
<gene>
    <name evidence="1" type="ORF">M9H77_28687</name>
</gene>
<dbReference type="Proteomes" id="UP001060085">
    <property type="component" value="Linkage Group LG06"/>
</dbReference>
<evidence type="ECO:0000313" key="2">
    <source>
        <dbReference type="Proteomes" id="UP001060085"/>
    </source>
</evidence>
<proteinExistence type="predicted"/>
<name>A0ACC0AIA0_CATRO</name>
<accession>A0ACC0AIA0</accession>
<evidence type="ECO:0000313" key="1">
    <source>
        <dbReference type="EMBL" id="KAI5659894.1"/>
    </source>
</evidence>
<comment type="caution">
    <text evidence="1">The sequence shown here is derived from an EMBL/GenBank/DDBJ whole genome shotgun (WGS) entry which is preliminary data.</text>
</comment>